<feature type="domain" description="ABC transporter" evidence="5">
    <location>
        <begin position="4"/>
        <end position="234"/>
    </location>
</feature>
<protein>
    <submittedName>
        <fullName evidence="6">ABC transporter ATP-binding protein</fullName>
    </submittedName>
</protein>
<dbReference type="InterPro" id="IPR027417">
    <property type="entry name" value="P-loop_NTPase"/>
</dbReference>
<keyword evidence="3" id="KW-0547">Nucleotide-binding</keyword>
<evidence type="ECO:0000256" key="3">
    <source>
        <dbReference type="ARBA" id="ARBA00022741"/>
    </source>
</evidence>
<dbReference type="EMBL" id="QMIG01000003">
    <property type="protein sequence ID" value="RAW17556.1"/>
    <property type="molecule type" value="Genomic_DNA"/>
</dbReference>
<gene>
    <name evidence="6" type="ORF">DPM12_06070</name>
</gene>
<evidence type="ECO:0000313" key="7">
    <source>
        <dbReference type="Proteomes" id="UP000250462"/>
    </source>
</evidence>
<organism evidence="6 7">
    <name type="scientific">Phytoactinopolyspora halophila</name>
    <dbReference type="NCBI Taxonomy" id="1981511"/>
    <lineage>
        <taxon>Bacteria</taxon>
        <taxon>Bacillati</taxon>
        <taxon>Actinomycetota</taxon>
        <taxon>Actinomycetes</taxon>
        <taxon>Jiangellales</taxon>
        <taxon>Jiangellaceae</taxon>
        <taxon>Phytoactinopolyspora</taxon>
    </lineage>
</organism>
<dbReference type="AlphaFoldDB" id="A0A329R078"/>
<reference evidence="6 7" key="1">
    <citation type="submission" date="2018-06" db="EMBL/GenBank/DDBJ databases">
        <title>Phytoactinopolyspora halophila sp. nov., a novel halophilic actinomycete isolated from a saline soil in China.</title>
        <authorList>
            <person name="Tang S.-K."/>
        </authorList>
    </citation>
    <scope>NUCLEOTIDE SEQUENCE [LARGE SCALE GENOMIC DNA]</scope>
    <source>
        <strain evidence="6 7">YIM 96934</strain>
    </source>
</reference>
<dbReference type="PANTHER" id="PTHR43335:SF2">
    <property type="entry name" value="ABC TRANSPORTER, ATP-BINDING PROTEIN"/>
    <property type="match status" value="1"/>
</dbReference>
<evidence type="ECO:0000256" key="1">
    <source>
        <dbReference type="ARBA" id="ARBA00005417"/>
    </source>
</evidence>
<comment type="similarity">
    <text evidence="1">Belongs to the ABC transporter superfamily.</text>
</comment>
<dbReference type="SMART" id="SM00382">
    <property type="entry name" value="AAA"/>
    <property type="match status" value="1"/>
</dbReference>
<keyword evidence="4 6" id="KW-0067">ATP-binding</keyword>
<dbReference type="PANTHER" id="PTHR43335">
    <property type="entry name" value="ABC TRANSPORTER, ATP-BINDING PROTEIN"/>
    <property type="match status" value="1"/>
</dbReference>
<dbReference type="Gene3D" id="3.40.50.300">
    <property type="entry name" value="P-loop containing nucleotide triphosphate hydrolases"/>
    <property type="match status" value="1"/>
</dbReference>
<evidence type="ECO:0000313" key="6">
    <source>
        <dbReference type="EMBL" id="RAW17556.1"/>
    </source>
</evidence>
<dbReference type="GO" id="GO:0005524">
    <property type="term" value="F:ATP binding"/>
    <property type="evidence" value="ECO:0007669"/>
    <property type="project" value="UniProtKB-KW"/>
</dbReference>
<dbReference type="Proteomes" id="UP000250462">
    <property type="component" value="Unassembled WGS sequence"/>
</dbReference>
<keyword evidence="2" id="KW-0813">Transport</keyword>
<evidence type="ECO:0000256" key="2">
    <source>
        <dbReference type="ARBA" id="ARBA00022448"/>
    </source>
</evidence>
<dbReference type="InterPro" id="IPR003593">
    <property type="entry name" value="AAA+_ATPase"/>
</dbReference>
<dbReference type="GO" id="GO:0016887">
    <property type="term" value="F:ATP hydrolysis activity"/>
    <property type="evidence" value="ECO:0007669"/>
    <property type="project" value="InterPro"/>
</dbReference>
<dbReference type="OrthoDB" id="9804819at2"/>
<dbReference type="Pfam" id="PF00005">
    <property type="entry name" value="ABC_tran"/>
    <property type="match status" value="1"/>
</dbReference>
<accession>A0A329R078</accession>
<comment type="caution">
    <text evidence="6">The sequence shown here is derived from an EMBL/GenBank/DDBJ whole genome shotgun (WGS) entry which is preliminary data.</text>
</comment>
<proteinExistence type="inferred from homology"/>
<dbReference type="SUPFAM" id="SSF52540">
    <property type="entry name" value="P-loop containing nucleoside triphosphate hydrolases"/>
    <property type="match status" value="1"/>
</dbReference>
<name>A0A329R078_9ACTN</name>
<sequence length="251" mass="26892">MDMIEACDLRQSYRGRVIIDGLSVRLGPGIVSLLGPNGAGKTTLLRTLATIKPPTSGTFSVDGHVIDSPAALQQARHRIGYLPQAFGYDPSLTVQDFVHYAAWIRGVPRQQRSSHVASVLDDVRLAEHAKTKMRKLSGGMIRRAGIAWALVGEPAVVLLDEPTVGLDPQQRVAFREIVSRCGQQATVVLSTHLVDDVDALGGDVVVMNEGRALFHGTKDELAALGDAPSTGATPLERGYIRVLENAEATAI</sequence>
<dbReference type="InterPro" id="IPR003439">
    <property type="entry name" value="ABC_transporter-like_ATP-bd"/>
</dbReference>
<evidence type="ECO:0000256" key="4">
    <source>
        <dbReference type="ARBA" id="ARBA00022840"/>
    </source>
</evidence>
<keyword evidence="7" id="KW-1185">Reference proteome</keyword>
<dbReference type="PROSITE" id="PS50893">
    <property type="entry name" value="ABC_TRANSPORTER_2"/>
    <property type="match status" value="1"/>
</dbReference>
<evidence type="ECO:0000259" key="5">
    <source>
        <dbReference type="PROSITE" id="PS50893"/>
    </source>
</evidence>